<feature type="transmembrane region" description="Helical" evidence="1">
    <location>
        <begin position="20"/>
        <end position="38"/>
    </location>
</feature>
<protein>
    <submittedName>
        <fullName evidence="2">Uncharacterized protein</fullName>
    </submittedName>
</protein>
<proteinExistence type="predicted"/>
<keyword evidence="1" id="KW-0472">Membrane</keyword>
<keyword evidence="3" id="KW-1185">Reference proteome</keyword>
<accession>A0A430AR59</accession>
<gene>
    <name evidence="2" type="ORF">CBF27_10390</name>
</gene>
<dbReference type="EMBL" id="NGKC01000012">
    <property type="protein sequence ID" value="RSU10417.1"/>
    <property type="molecule type" value="Genomic_DNA"/>
</dbReference>
<dbReference type="OrthoDB" id="9798708at2"/>
<keyword evidence="1" id="KW-1133">Transmembrane helix</keyword>
<dbReference type="AlphaFoldDB" id="A0A430AR59"/>
<evidence type="ECO:0000313" key="2">
    <source>
        <dbReference type="EMBL" id="RSU10417.1"/>
    </source>
</evidence>
<evidence type="ECO:0000313" key="3">
    <source>
        <dbReference type="Proteomes" id="UP000286773"/>
    </source>
</evidence>
<dbReference type="Proteomes" id="UP000286773">
    <property type="component" value="Unassembled WGS sequence"/>
</dbReference>
<organism evidence="2 3">
    <name type="scientific">Vagococcus acidifermentans</name>
    <dbReference type="NCBI Taxonomy" id="564710"/>
    <lineage>
        <taxon>Bacteria</taxon>
        <taxon>Bacillati</taxon>
        <taxon>Bacillota</taxon>
        <taxon>Bacilli</taxon>
        <taxon>Lactobacillales</taxon>
        <taxon>Enterococcaceae</taxon>
        <taxon>Vagococcus</taxon>
    </lineage>
</organism>
<sequence length="74" mass="8212">MKHLLSTIFNLLRTSAPVSITINLILGFILLIIGVWLFRSQPEKRGGYLACFIFSGLFLAGALSTSVVNYLFFS</sequence>
<evidence type="ECO:0000256" key="1">
    <source>
        <dbReference type="SAM" id="Phobius"/>
    </source>
</evidence>
<feature type="transmembrane region" description="Helical" evidence="1">
    <location>
        <begin position="50"/>
        <end position="73"/>
    </location>
</feature>
<dbReference type="RefSeq" id="WP_126814245.1">
    <property type="nucleotide sequence ID" value="NZ_NGKC01000012.1"/>
</dbReference>
<keyword evidence="1" id="KW-0812">Transmembrane</keyword>
<name>A0A430AR59_9ENTE</name>
<comment type="caution">
    <text evidence="2">The sequence shown here is derived from an EMBL/GenBank/DDBJ whole genome shotgun (WGS) entry which is preliminary data.</text>
</comment>
<reference evidence="2 3" key="1">
    <citation type="submission" date="2017-05" db="EMBL/GenBank/DDBJ databases">
        <title>Vagococcus spp. assemblies.</title>
        <authorList>
            <person name="Gulvik C.A."/>
        </authorList>
    </citation>
    <scope>NUCLEOTIDE SEQUENCE [LARGE SCALE GENOMIC DNA]</scope>
    <source>
        <strain evidence="2 3">LMG 24798</strain>
    </source>
</reference>